<proteinExistence type="predicted"/>
<reference evidence="2 3" key="1">
    <citation type="submission" date="2023-09" db="EMBL/GenBank/DDBJ databases">
        <title>Pyrofollis japonicus gen. nov. sp. nov., a novel member of the family Pyrodictiaceae isolated from the Iheya North hydrothermal field.</title>
        <authorList>
            <person name="Miyazaki U."/>
            <person name="Sanari M."/>
            <person name="Tame A."/>
            <person name="Kitajima M."/>
            <person name="Okamoto A."/>
            <person name="Sawayama S."/>
            <person name="Miyazaki J."/>
            <person name="Takai K."/>
            <person name="Nakagawa S."/>
        </authorList>
    </citation>
    <scope>NUCLEOTIDE SEQUENCE [LARGE SCALE GENOMIC DNA]</scope>
    <source>
        <strain evidence="2 3">AV2</strain>
    </source>
</reference>
<dbReference type="GeneID" id="89289286"/>
<feature type="domain" description="CRISPR-associated protein Cmr2 N-terminal" evidence="1">
    <location>
        <begin position="295"/>
        <end position="424"/>
    </location>
</feature>
<dbReference type="EMBL" id="AP028907">
    <property type="protein sequence ID" value="BES81702.1"/>
    <property type="molecule type" value="Genomic_DNA"/>
</dbReference>
<dbReference type="InterPro" id="IPR043128">
    <property type="entry name" value="Rev_trsase/Diguanyl_cyclase"/>
</dbReference>
<organism evidence="2 3">
    <name type="scientific">Pyrodictium abyssi</name>
    <dbReference type="NCBI Taxonomy" id="54256"/>
    <lineage>
        <taxon>Archaea</taxon>
        <taxon>Thermoproteota</taxon>
        <taxon>Thermoprotei</taxon>
        <taxon>Desulfurococcales</taxon>
        <taxon>Pyrodictiaceae</taxon>
        <taxon>Pyrodictium</taxon>
    </lineage>
</organism>
<accession>A0ABM8IVX9</accession>
<dbReference type="Gene3D" id="3.30.70.2220">
    <property type="entry name" value="CRISPR-Cas system, Cmr2 subunit, D1 domain, cysteine cluster"/>
    <property type="match status" value="1"/>
</dbReference>
<protein>
    <submittedName>
        <fullName evidence="2">Type III-B CRISPR-associated protein Cas10/Cmr2</fullName>
    </submittedName>
</protein>
<name>A0ABM8IVX9_9CREN</name>
<dbReference type="Pfam" id="PF12469">
    <property type="entry name" value="Cmr2_N"/>
    <property type="match status" value="1"/>
</dbReference>
<dbReference type="Proteomes" id="UP001341135">
    <property type="component" value="Chromosome"/>
</dbReference>
<dbReference type="RefSeq" id="WP_338248342.1">
    <property type="nucleotide sequence ID" value="NZ_AP028907.1"/>
</dbReference>
<evidence type="ECO:0000313" key="3">
    <source>
        <dbReference type="Proteomes" id="UP001341135"/>
    </source>
</evidence>
<keyword evidence="3" id="KW-1185">Reference proteome</keyword>
<sequence>MAGTKDVAALKLAVYLHDPPWKPWGIRRSGYAISGCSKEYDACIAEKFAKEFASADSKSVKVLLEKLGLKESLDNNLAEKLAAGLRAAAKVAEDWGKKDVDAKAGKSHERQSLLLLKLLEAFLGGIELKEYMSIARKSYKALLDAVTDLKDRSAAAIRLSDKLASSFDRNVLSVIDEKAEDVNAQVYLNILNPYLGMSINREIEVEKIIEYMAALLVTVGLLLNRTTDSSPLMLYNIVYSFVEPLWYIIVGWRPPVADTRVPHHTVFDHASAAAMVSNWFLETCGRDYGPDGCLAIVDLASVQQWIGEARRLRDAWAASWLASWLAWKSIEPFVEELGPDVLVQPPARLHPFYSSMLLSKLGCEDTESDAICRWAAEALGLRYGWPLDPTVPSRVLIALPHSICSRLEEVIEKAYQQAWRELVKGLAEYVAAAAEAAKLTSIVDDNFCSRLRNGVEQTAPEEAWKRLLCFLRKVNTKELKELLTELEPPLPLRIEIRCINEAKRKLSKILNINCDKEEKHGRCVPAGLVPYRELESLLLYQVLSDGRLWQDTQTGLRSTGRRSGQGYFNYAKKLHGEKAFLNCHVCGIAAAIVDGEMLNKILKEKETRQARKEVLDKIHRLASNLHGERLCPYCLAKRVLRDMLYRDNLAKTLTGLSLPGKVYERLGRVTVDAYTARTRLARSKLVEAIERIVGDPSLVLGVIAVARLGLTAPNKFLEKDEEENILKRIMVTLDKIGEEEISKYYAGTRRKNVAKEIAVYAQAVVLEAVHNYAFIDKKIAEISEPLADFLKKLANDSAVRSVRRRYAIVASDGDRMGSGILSGYLGFRPDSYAEKVLMVKDKTKTASIYRMLVAGYEQAVALLTNSEPNERTVIVTPSYHFSVSRALAAQAVMDRDIVEGLGGFFLYSGGDDAIAILPPADYSKSYIAYPALAAAYAMRRSYWGVGLPLCRDEKDRYYRHALMLEETQNTLASELSRAWIGFTFVPMPGRDPRHGGLLAVPALAVYGRSTVIYYVDTKKPLWKALHEAHAILEAKDYTLFMYHDYVSEKDALYVASDASGLAVLPLSRGKHPTSTSEAATAAAILHSVAALLAFTENHDEKLISTSVYNDARGYIVEAIEAALNGDALTIELLVKHILKRNSGEAVKRLGKERSMRVIEGFISEAAENLADASAVSIVLMKGHGYSARAYLMDGYSLPVECTVEERDELKKLRECTRSMVPPLKKKYSYTFAYAGSCIFHVFNAARITRNSK</sequence>
<evidence type="ECO:0000259" key="1">
    <source>
        <dbReference type="Pfam" id="PF12469"/>
    </source>
</evidence>
<dbReference type="Gene3D" id="3.30.70.270">
    <property type="match status" value="1"/>
</dbReference>
<dbReference type="InterPro" id="IPR038242">
    <property type="entry name" value="Cmr2_N"/>
</dbReference>
<dbReference type="InterPro" id="IPR024615">
    <property type="entry name" value="CRISPR-assoc_Cmr2_N"/>
</dbReference>
<gene>
    <name evidence="2" type="primary">cas10</name>
    <name evidence="2" type="ORF">PABY_12690</name>
</gene>
<evidence type="ECO:0000313" key="2">
    <source>
        <dbReference type="EMBL" id="BES81702.1"/>
    </source>
</evidence>